<reference evidence="7 8" key="1">
    <citation type="submission" date="2020-07" db="EMBL/GenBank/DDBJ databases">
        <authorList>
            <person name="Xu S."/>
            <person name="Li A."/>
        </authorList>
    </citation>
    <scope>NUCLEOTIDE SEQUENCE [LARGE SCALE GENOMIC DNA]</scope>
    <source>
        <strain evidence="7 8">SG-8</strain>
    </source>
</reference>
<dbReference type="PRINTS" id="PR01021">
    <property type="entry name" value="OMPADOMAIN"/>
</dbReference>
<evidence type="ECO:0000313" key="8">
    <source>
        <dbReference type="Proteomes" id="UP000552587"/>
    </source>
</evidence>
<dbReference type="EMBL" id="JACHTE010000006">
    <property type="protein sequence ID" value="MBB1088701.1"/>
    <property type="molecule type" value="Genomic_DNA"/>
</dbReference>
<feature type="compositionally biased region" description="Low complexity" evidence="5">
    <location>
        <begin position="24"/>
        <end position="41"/>
    </location>
</feature>
<dbReference type="InterPro" id="IPR006664">
    <property type="entry name" value="OMP_bac"/>
</dbReference>
<evidence type="ECO:0000256" key="3">
    <source>
        <dbReference type="ARBA" id="ARBA00023237"/>
    </source>
</evidence>
<comment type="subcellular location">
    <subcellularLocation>
        <location evidence="1">Cell outer membrane</location>
    </subcellularLocation>
</comment>
<dbReference type="InterPro" id="IPR036737">
    <property type="entry name" value="OmpA-like_sf"/>
</dbReference>
<protein>
    <submittedName>
        <fullName evidence="7">OmpA family protein</fullName>
    </submittedName>
</protein>
<evidence type="ECO:0000256" key="4">
    <source>
        <dbReference type="PROSITE-ProRule" id="PRU00473"/>
    </source>
</evidence>
<dbReference type="GO" id="GO:0009279">
    <property type="term" value="C:cell outer membrane"/>
    <property type="evidence" value="ECO:0007669"/>
    <property type="project" value="UniProtKB-SubCell"/>
</dbReference>
<evidence type="ECO:0000256" key="2">
    <source>
        <dbReference type="ARBA" id="ARBA00023136"/>
    </source>
</evidence>
<dbReference type="PROSITE" id="PS51257">
    <property type="entry name" value="PROKAR_LIPOPROTEIN"/>
    <property type="match status" value="1"/>
</dbReference>
<feature type="domain" description="OmpA-like" evidence="6">
    <location>
        <begin position="226"/>
        <end position="340"/>
    </location>
</feature>
<organism evidence="7 8">
    <name type="scientific">Marilutibacter penaei</name>
    <dbReference type="NCBI Taxonomy" id="2759900"/>
    <lineage>
        <taxon>Bacteria</taxon>
        <taxon>Pseudomonadati</taxon>
        <taxon>Pseudomonadota</taxon>
        <taxon>Gammaproteobacteria</taxon>
        <taxon>Lysobacterales</taxon>
        <taxon>Lysobacteraceae</taxon>
        <taxon>Marilutibacter</taxon>
    </lineage>
</organism>
<dbReference type="AlphaFoldDB" id="A0A7W3U4A0"/>
<comment type="caution">
    <text evidence="7">The sequence shown here is derived from an EMBL/GenBank/DDBJ whole genome shotgun (WGS) entry which is preliminary data.</text>
</comment>
<dbReference type="CDD" id="cd07185">
    <property type="entry name" value="OmpA_C-like"/>
    <property type="match status" value="1"/>
</dbReference>
<dbReference type="InterPro" id="IPR050330">
    <property type="entry name" value="Bact_OuterMem_StrucFunc"/>
</dbReference>
<dbReference type="InterPro" id="IPR006665">
    <property type="entry name" value="OmpA-like"/>
</dbReference>
<sequence length="340" mass="36095">MQRGAGIILALALTACGSADRPDATPATTEGTTPDAAAEAADTVPDAPVAATDAGPTGFELGSVPVSDRVLGAFPFIALPDGYEAINEQTLNLARVPFWTGDRLEEVEGKAYLATLQAREDHAYSDLELERNIQHVIEQAGGVRITDSAIAPDILQAVPRDVRKNLVDGWGDVYNNPVQTYVIRTAERTVWLHLCADSAGAGLMIVEAQPFEATASLLPADRLKREIEAHGKVAMQVNFAVDKADILPGSMPQIEQVADLMANDPALQLAIHGHTDASGDAVHNQMLSESRAESVVAALVKRGIDASRLQAKGFGQSEPVADNATGDGRAKNRRVELVRI</sequence>
<evidence type="ECO:0000256" key="1">
    <source>
        <dbReference type="ARBA" id="ARBA00004442"/>
    </source>
</evidence>
<dbReference type="PROSITE" id="PS51123">
    <property type="entry name" value="OMPA_2"/>
    <property type="match status" value="1"/>
</dbReference>
<accession>A0A7W3U4A0</accession>
<evidence type="ECO:0000259" key="6">
    <source>
        <dbReference type="PROSITE" id="PS51123"/>
    </source>
</evidence>
<dbReference type="RefSeq" id="WP_182669478.1">
    <property type="nucleotide sequence ID" value="NZ_JACHTE010000006.1"/>
</dbReference>
<dbReference type="PRINTS" id="PR01023">
    <property type="entry name" value="NAFLGMOTY"/>
</dbReference>
<evidence type="ECO:0000313" key="7">
    <source>
        <dbReference type="EMBL" id="MBB1088701.1"/>
    </source>
</evidence>
<dbReference type="PANTHER" id="PTHR30329:SF21">
    <property type="entry name" value="LIPOPROTEIN YIAD-RELATED"/>
    <property type="match status" value="1"/>
</dbReference>
<dbReference type="Gene3D" id="3.30.1330.60">
    <property type="entry name" value="OmpA-like domain"/>
    <property type="match status" value="1"/>
</dbReference>
<keyword evidence="2 4" id="KW-0472">Membrane</keyword>
<gene>
    <name evidence="7" type="ORF">H4F99_09385</name>
</gene>
<proteinExistence type="predicted"/>
<feature type="region of interest" description="Disordered" evidence="5">
    <location>
        <begin position="19"/>
        <end position="41"/>
    </location>
</feature>
<evidence type="ECO:0000256" key="5">
    <source>
        <dbReference type="SAM" id="MobiDB-lite"/>
    </source>
</evidence>
<keyword evidence="8" id="KW-1185">Reference proteome</keyword>
<dbReference type="SUPFAM" id="SSF103088">
    <property type="entry name" value="OmpA-like"/>
    <property type="match status" value="1"/>
</dbReference>
<name>A0A7W3U4A0_9GAMM</name>
<dbReference type="PANTHER" id="PTHR30329">
    <property type="entry name" value="STATOR ELEMENT OF FLAGELLAR MOTOR COMPLEX"/>
    <property type="match status" value="1"/>
</dbReference>
<dbReference type="Pfam" id="PF00691">
    <property type="entry name" value="OmpA"/>
    <property type="match status" value="1"/>
</dbReference>
<dbReference type="Proteomes" id="UP000552587">
    <property type="component" value="Unassembled WGS sequence"/>
</dbReference>
<keyword evidence="3" id="KW-0998">Cell outer membrane</keyword>